<dbReference type="PANTHER" id="PTHR37984:SF5">
    <property type="entry name" value="PROTEIN NYNRIN-LIKE"/>
    <property type="match status" value="1"/>
</dbReference>
<dbReference type="InterPro" id="IPR041588">
    <property type="entry name" value="Integrase_H2C2"/>
</dbReference>
<dbReference type="SUPFAM" id="SSF53098">
    <property type="entry name" value="Ribonuclease H-like"/>
    <property type="match status" value="1"/>
</dbReference>
<keyword evidence="16" id="KW-0175">Coiled coil</keyword>
<keyword evidence="15" id="KW-0233">DNA recombination</keyword>
<keyword evidence="9" id="KW-0378">Hydrolase</keyword>
<dbReference type="InterPro" id="IPR043128">
    <property type="entry name" value="Rev_trsase/Diguanyl_cyclase"/>
</dbReference>
<dbReference type="SUPFAM" id="SSF56672">
    <property type="entry name" value="DNA/RNA polymerases"/>
    <property type="match status" value="1"/>
</dbReference>
<keyword evidence="10" id="KW-0460">Magnesium</keyword>
<keyword evidence="7" id="KW-0064">Aspartyl protease</keyword>
<dbReference type="PROSITE" id="PS50878">
    <property type="entry name" value="RT_POL"/>
    <property type="match status" value="1"/>
</dbReference>
<dbReference type="Gene3D" id="1.10.340.70">
    <property type="match status" value="1"/>
</dbReference>
<evidence type="ECO:0000256" key="1">
    <source>
        <dbReference type="ARBA" id="ARBA00012493"/>
    </source>
</evidence>
<evidence type="ECO:0000259" key="18">
    <source>
        <dbReference type="PROSITE" id="PS50878"/>
    </source>
</evidence>
<keyword evidence="8" id="KW-0255">Endonuclease</keyword>
<dbReference type="InterPro" id="IPR036397">
    <property type="entry name" value="RNaseH_sf"/>
</dbReference>
<dbReference type="Pfam" id="PF00078">
    <property type="entry name" value="RVT_1"/>
    <property type="match status" value="1"/>
</dbReference>
<keyword evidence="11" id="KW-0229">DNA integration</keyword>
<evidence type="ECO:0000313" key="19">
    <source>
        <dbReference type="EMBL" id="GEW94209.1"/>
    </source>
</evidence>
<dbReference type="GO" id="GO:0006508">
    <property type="term" value="P:proteolysis"/>
    <property type="evidence" value="ECO:0007669"/>
    <property type="project" value="UniProtKB-KW"/>
</dbReference>
<dbReference type="Gene3D" id="3.30.420.10">
    <property type="entry name" value="Ribonuclease H-like superfamily/Ribonuclease H"/>
    <property type="match status" value="1"/>
</dbReference>
<evidence type="ECO:0000256" key="11">
    <source>
        <dbReference type="ARBA" id="ARBA00022908"/>
    </source>
</evidence>
<dbReference type="EMBL" id="BKCJ010081455">
    <property type="protein sequence ID" value="GEW94209.1"/>
    <property type="molecule type" value="Genomic_DNA"/>
</dbReference>
<evidence type="ECO:0000256" key="9">
    <source>
        <dbReference type="ARBA" id="ARBA00022801"/>
    </source>
</evidence>
<evidence type="ECO:0000256" key="10">
    <source>
        <dbReference type="ARBA" id="ARBA00022842"/>
    </source>
</evidence>
<evidence type="ECO:0000256" key="12">
    <source>
        <dbReference type="ARBA" id="ARBA00022918"/>
    </source>
</evidence>
<dbReference type="GO" id="GO:0004190">
    <property type="term" value="F:aspartic-type endopeptidase activity"/>
    <property type="evidence" value="ECO:0007669"/>
    <property type="project" value="UniProtKB-KW"/>
</dbReference>
<gene>
    <name evidence="19" type="ORF">Tci_266185</name>
</gene>
<evidence type="ECO:0000256" key="14">
    <source>
        <dbReference type="ARBA" id="ARBA00023125"/>
    </source>
</evidence>
<dbReference type="Gene3D" id="3.30.70.270">
    <property type="match status" value="2"/>
</dbReference>
<dbReference type="InterPro" id="IPR056924">
    <property type="entry name" value="SH3_Tf2-1"/>
</dbReference>
<name>A0A699GZV9_TANCI</name>
<dbReference type="AlphaFoldDB" id="A0A699GZV9"/>
<evidence type="ECO:0000256" key="7">
    <source>
        <dbReference type="ARBA" id="ARBA00022750"/>
    </source>
</evidence>
<evidence type="ECO:0000256" key="4">
    <source>
        <dbReference type="ARBA" id="ARBA00022695"/>
    </source>
</evidence>
<evidence type="ECO:0000256" key="15">
    <source>
        <dbReference type="ARBA" id="ARBA00023172"/>
    </source>
</evidence>
<keyword evidence="12" id="KW-0695">RNA-directed DNA polymerase</keyword>
<dbReference type="GO" id="GO:0003964">
    <property type="term" value="F:RNA-directed DNA polymerase activity"/>
    <property type="evidence" value="ECO:0007669"/>
    <property type="project" value="UniProtKB-KW"/>
</dbReference>
<dbReference type="GO" id="GO:0003677">
    <property type="term" value="F:DNA binding"/>
    <property type="evidence" value="ECO:0007669"/>
    <property type="project" value="UniProtKB-KW"/>
</dbReference>
<dbReference type="InterPro" id="IPR005162">
    <property type="entry name" value="Retrotrans_gag_dom"/>
</dbReference>
<evidence type="ECO:0000256" key="5">
    <source>
        <dbReference type="ARBA" id="ARBA00022722"/>
    </source>
</evidence>
<evidence type="ECO:0000256" key="16">
    <source>
        <dbReference type="SAM" id="Coils"/>
    </source>
</evidence>
<keyword evidence="3" id="KW-0808">Transferase</keyword>
<evidence type="ECO:0000256" key="13">
    <source>
        <dbReference type="ARBA" id="ARBA00022932"/>
    </source>
</evidence>
<dbReference type="InterPro" id="IPR000477">
    <property type="entry name" value="RT_dom"/>
</dbReference>
<comment type="caution">
    <text evidence="19">The sequence shown here is derived from an EMBL/GenBank/DDBJ whole genome shotgun (WGS) entry which is preliminary data.</text>
</comment>
<dbReference type="InterPro" id="IPR050951">
    <property type="entry name" value="Retrovirus_Pol_polyprotein"/>
</dbReference>
<dbReference type="Pfam" id="PF03732">
    <property type="entry name" value="Retrotrans_gag"/>
    <property type="match status" value="1"/>
</dbReference>
<dbReference type="CDD" id="cd01647">
    <property type="entry name" value="RT_LTR"/>
    <property type="match status" value="1"/>
</dbReference>
<dbReference type="CDD" id="cd00303">
    <property type="entry name" value="retropepsin_like"/>
    <property type="match status" value="1"/>
</dbReference>
<dbReference type="GO" id="GO:0006310">
    <property type="term" value="P:DNA recombination"/>
    <property type="evidence" value="ECO:0007669"/>
    <property type="project" value="UniProtKB-KW"/>
</dbReference>
<feature type="domain" description="Reverse transcriptase" evidence="18">
    <location>
        <begin position="508"/>
        <end position="687"/>
    </location>
</feature>
<organism evidence="19">
    <name type="scientific">Tanacetum cinerariifolium</name>
    <name type="common">Dalmatian daisy</name>
    <name type="synonym">Chrysanthemum cinerariifolium</name>
    <dbReference type="NCBI Taxonomy" id="118510"/>
    <lineage>
        <taxon>Eukaryota</taxon>
        <taxon>Viridiplantae</taxon>
        <taxon>Streptophyta</taxon>
        <taxon>Embryophyta</taxon>
        <taxon>Tracheophyta</taxon>
        <taxon>Spermatophyta</taxon>
        <taxon>Magnoliopsida</taxon>
        <taxon>eudicotyledons</taxon>
        <taxon>Gunneridae</taxon>
        <taxon>Pentapetalae</taxon>
        <taxon>asterids</taxon>
        <taxon>campanulids</taxon>
        <taxon>Asterales</taxon>
        <taxon>Asteraceae</taxon>
        <taxon>Asteroideae</taxon>
        <taxon>Anthemideae</taxon>
        <taxon>Anthemidinae</taxon>
        <taxon>Tanacetum</taxon>
    </lineage>
</organism>
<dbReference type="PANTHER" id="PTHR37984">
    <property type="entry name" value="PROTEIN CBG26694"/>
    <property type="match status" value="1"/>
</dbReference>
<keyword evidence="5" id="KW-0540">Nuclease</keyword>
<dbReference type="InterPro" id="IPR041373">
    <property type="entry name" value="RT_RNaseH"/>
</dbReference>
<dbReference type="GO" id="GO:0046872">
    <property type="term" value="F:metal ion binding"/>
    <property type="evidence" value="ECO:0007669"/>
    <property type="project" value="UniProtKB-KW"/>
</dbReference>
<evidence type="ECO:0000256" key="2">
    <source>
        <dbReference type="ARBA" id="ARBA00022670"/>
    </source>
</evidence>
<dbReference type="EC" id="2.7.7.49" evidence="1"/>
<keyword evidence="2" id="KW-0645">Protease</keyword>
<keyword evidence="6" id="KW-0479">Metal-binding</keyword>
<sequence length="1269" mass="145006">MPLKRARDSESDGASIFYWVGPTPFIQIAVTRAVSSVQNHDESFEHVDSHTSEVLLKTVLEDFAAKIEVNNNQQNQKIAELTELMTGLSTQFTQLMSNQLNRPENQSPKIGSGNYSMIRGKALAWHRGYMKNRGEVSPTLDQYVEDLTSRFGEPYNDPMAELVDLKQTGTVAEYHDLFDEIISRLQMAPAYVLSCFIAGLEEDIRNMVRMFNPVHLQQAFCLAKIHETTLRRQQVKQTQKTPLLPTPAPTPFKNNTNNYSQLNSYPKPYQQQTNSSNHAPYVKGFVFFCDEKYVFAHRCPGKKPQLYHLQLEDECIEDNEEGEIEETENLVELAKISVHALSGVNTYKTIRVTGHVGRKILQMLFDTGSTHNFMDTSVALKLGLRLVKRTPLQVKKLIKTVSEQQLTKGLPQDEEISMIQVFASHIGESTFEPQIHIQNTPSPVHPQIQKLLSKYNPVFTDPTSLPPFREGFNHKITLREGANPVNLRPCRYPLLQKDVIEQLTKGLLEQGIIQPSNIAFASPVVLVKKKDGGWRMCIDYRALNRNTIPDRFPIPLVEELFDELHGTKYFSKIDLKAGYYQIRMAPQDVHKTAFRTHCGHFEFLVVPFGLTNAPSTFQNLMNTIFQPYPRKFMLVFFDDILIYSPTWESHLEHIALVFLKLQEHSLIARISKCAFGETSIEYLGHIISHKGVATDPNKIKAVVEWPTPTNLKQLRGFLGLTRYYRRFVQQYDASSQGIGAVLMQKGHPIAYISKALSPKNQPLSTCERELLSVIHAVQKWSQYVLDRHFIIKTDQESLKYLLENKLSTPFQKKWVSKLLGYNYEIQYKKGVENQVADALSRITSGDLLSIAVSSLNSNLLDLIKQSWVQDAMCQKLISDITQDPNSHPKYQWSNQELRKKKKLVIGNSPELKQKLSWMHDSPHGGHSGVQATCKRIGALFYWPKLKQAVRDYVRECDTCQRCKADLAASPGLLQPLPIPAAIWEDISMDFVEVLNGVDQLMSSAYHPQIDGQTEVLNRCLEGYLRAMCFHKPNDWCRWLPLAEYWYNTSFHTATKFTPYEIVYGQKPPLHLPYLPGESKKESIDRSLCAREQTIQLMKHNLVQAQQRMKQTTDKHRSDKTFKVGDWVFLKLQPYRQSSVEFRTNQKLSANFYGPYQVIAKVGQVAYTLKLPPGATIHPTFHVSLLKQHCTTDHLLNGWSNGLKKQLLKQHGNLQKLWLKLIHPLILGDKDQLKEGGKFLIPCSLRLNKTISIVVLSGGTHQVRFVIRDS</sequence>
<accession>A0A699GZV9</accession>
<dbReference type="GO" id="GO:0015074">
    <property type="term" value="P:DNA integration"/>
    <property type="evidence" value="ECO:0007669"/>
    <property type="project" value="UniProtKB-KW"/>
</dbReference>
<evidence type="ECO:0000256" key="17">
    <source>
        <dbReference type="SAM" id="MobiDB-lite"/>
    </source>
</evidence>
<dbReference type="Pfam" id="PF17921">
    <property type="entry name" value="Integrase_H2C2"/>
    <property type="match status" value="1"/>
</dbReference>
<feature type="region of interest" description="Disordered" evidence="17">
    <location>
        <begin position="235"/>
        <end position="259"/>
    </location>
</feature>
<protein>
    <recommendedName>
        <fullName evidence="1">RNA-directed DNA polymerase</fullName>
        <ecNumber evidence="1">2.7.7.49</ecNumber>
    </recommendedName>
</protein>
<keyword evidence="4" id="KW-0548">Nucleotidyltransferase</keyword>
<evidence type="ECO:0000256" key="6">
    <source>
        <dbReference type="ARBA" id="ARBA00022723"/>
    </source>
</evidence>
<dbReference type="GO" id="GO:0004519">
    <property type="term" value="F:endonuclease activity"/>
    <property type="evidence" value="ECO:0007669"/>
    <property type="project" value="UniProtKB-KW"/>
</dbReference>
<proteinExistence type="predicted"/>
<dbReference type="InterPro" id="IPR012337">
    <property type="entry name" value="RNaseH-like_sf"/>
</dbReference>
<dbReference type="InterPro" id="IPR021109">
    <property type="entry name" value="Peptidase_aspartic_dom_sf"/>
</dbReference>
<dbReference type="Pfam" id="PF17917">
    <property type="entry name" value="RT_RNaseH"/>
    <property type="match status" value="1"/>
</dbReference>
<evidence type="ECO:0000256" key="3">
    <source>
        <dbReference type="ARBA" id="ARBA00022679"/>
    </source>
</evidence>
<dbReference type="Gene3D" id="2.40.70.10">
    <property type="entry name" value="Acid Proteases"/>
    <property type="match status" value="1"/>
</dbReference>
<dbReference type="CDD" id="cd09274">
    <property type="entry name" value="RNase_HI_RT_Ty3"/>
    <property type="match status" value="1"/>
</dbReference>
<dbReference type="Gene3D" id="3.10.10.10">
    <property type="entry name" value="HIV Type 1 Reverse Transcriptase, subunit A, domain 1"/>
    <property type="match status" value="1"/>
</dbReference>
<keyword evidence="13" id="KW-0239">DNA-directed DNA polymerase</keyword>
<dbReference type="InterPro" id="IPR043502">
    <property type="entry name" value="DNA/RNA_pol_sf"/>
</dbReference>
<dbReference type="Pfam" id="PF24626">
    <property type="entry name" value="SH3_Tf2-1"/>
    <property type="match status" value="1"/>
</dbReference>
<dbReference type="GO" id="GO:0003887">
    <property type="term" value="F:DNA-directed DNA polymerase activity"/>
    <property type="evidence" value="ECO:0007669"/>
    <property type="project" value="UniProtKB-KW"/>
</dbReference>
<reference evidence="19" key="1">
    <citation type="journal article" date="2019" name="Sci. Rep.">
        <title>Draft genome of Tanacetum cinerariifolium, the natural source of mosquito coil.</title>
        <authorList>
            <person name="Yamashiro T."/>
            <person name="Shiraishi A."/>
            <person name="Satake H."/>
            <person name="Nakayama K."/>
        </authorList>
    </citation>
    <scope>NUCLEOTIDE SEQUENCE</scope>
</reference>
<keyword evidence="14" id="KW-0238">DNA-binding</keyword>
<dbReference type="FunFam" id="3.10.10.10:FF:000007">
    <property type="entry name" value="Retrovirus-related Pol polyprotein from transposon 17.6-like Protein"/>
    <property type="match status" value="1"/>
</dbReference>
<feature type="coiled-coil region" evidence="16">
    <location>
        <begin position="64"/>
        <end position="91"/>
    </location>
</feature>
<evidence type="ECO:0000256" key="8">
    <source>
        <dbReference type="ARBA" id="ARBA00022759"/>
    </source>
</evidence>